<dbReference type="Gene3D" id="2.40.70.10">
    <property type="entry name" value="Acid Proteases"/>
    <property type="match status" value="1"/>
</dbReference>
<dbReference type="CDD" id="cd00303">
    <property type="entry name" value="retropepsin_like"/>
    <property type="match status" value="1"/>
</dbReference>
<dbReference type="EnsemblMetazoa" id="AALFPA23_018982.R27913">
    <property type="protein sequence ID" value="AALFPA23_018982.P27913"/>
    <property type="gene ID" value="AALFPA23_018982"/>
</dbReference>
<dbReference type="EnsemblMetazoa" id="AALFPA23_018982.R27911">
    <property type="protein sequence ID" value="AALFPA23_018982.P27911"/>
    <property type="gene ID" value="AALFPA23_018982"/>
</dbReference>
<keyword evidence="4" id="KW-1185">Reference proteome</keyword>
<keyword evidence="1" id="KW-0862">Zinc</keyword>
<dbReference type="RefSeq" id="XP_062709358.1">
    <property type="nucleotide sequence ID" value="XM_062853374.1"/>
</dbReference>
<reference evidence="4" key="1">
    <citation type="journal article" date="2015" name="Proc. Natl. Acad. Sci. U.S.A.">
        <title>Genome sequence of the Asian Tiger mosquito, Aedes albopictus, reveals insights into its biology, genetics, and evolution.</title>
        <authorList>
            <person name="Chen X.G."/>
            <person name="Jiang X."/>
            <person name="Gu J."/>
            <person name="Xu M."/>
            <person name="Wu Y."/>
            <person name="Deng Y."/>
            <person name="Zhang C."/>
            <person name="Bonizzoni M."/>
            <person name="Dermauw W."/>
            <person name="Vontas J."/>
            <person name="Armbruster P."/>
            <person name="Huang X."/>
            <person name="Yang Y."/>
            <person name="Zhang H."/>
            <person name="He W."/>
            <person name="Peng H."/>
            <person name="Liu Y."/>
            <person name="Wu K."/>
            <person name="Chen J."/>
            <person name="Lirakis M."/>
            <person name="Topalis P."/>
            <person name="Van Leeuwen T."/>
            <person name="Hall A.B."/>
            <person name="Jiang X."/>
            <person name="Thorpe C."/>
            <person name="Mueller R.L."/>
            <person name="Sun C."/>
            <person name="Waterhouse R.M."/>
            <person name="Yan G."/>
            <person name="Tu Z.J."/>
            <person name="Fang X."/>
            <person name="James A.A."/>
        </authorList>
    </citation>
    <scope>NUCLEOTIDE SEQUENCE [LARGE SCALE GENOMIC DNA]</scope>
    <source>
        <strain evidence="4">Foshan</strain>
    </source>
</reference>
<accession>A0ABM1ZJ42</accession>
<dbReference type="InterPro" id="IPR036875">
    <property type="entry name" value="Znf_CCHC_sf"/>
</dbReference>
<dbReference type="SMART" id="SM00343">
    <property type="entry name" value="ZnF_C2HC"/>
    <property type="match status" value="2"/>
</dbReference>
<dbReference type="SUPFAM" id="SSF57756">
    <property type="entry name" value="Retrovirus zinc finger-like domains"/>
    <property type="match status" value="1"/>
</dbReference>
<dbReference type="SUPFAM" id="SSF56672">
    <property type="entry name" value="DNA/RNA polymerases"/>
    <property type="match status" value="1"/>
</dbReference>
<dbReference type="GeneID" id="134288454"/>
<evidence type="ECO:0000259" key="2">
    <source>
        <dbReference type="PROSITE" id="PS50158"/>
    </source>
</evidence>
<evidence type="ECO:0000313" key="4">
    <source>
        <dbReference type="Proteomes" id="UP000069940"/>
    </source>
</evidence>
<proteinExistence type="predicted"/>
<dbReference type="PANTHER" id="PTHR37984">
    <property type="entry name" value="PROTEIN CBG26694"/>
    <property type="match status" value="1"/>
</dbReference>
<sequence length="446" mass="49625">MFWTLNPTEGESLEKFLLRATEQASKCNFGSSKEESTQISVIDKLILLAPPELKEQLLQKENLTLTELTKMINSYSSVKYQATQMTSASTLAGVGSASSINRLQASSSTSAGSLECSRCGWRGHLANDAACPARNKSCDKCSKVGHFAKRCKSVQGFGKRHAGTPNSDSKRRRINAIDLSDDNIPQTEEYSFIYNICDREEIIPVRVGGILVEMMIDSGSVKNLIDEQTWQRLLLQGMEMKNPRDKCHLTFRPYGQNSEPLRVVKVFEASVSVFDSGNELKTDATFFVVEAGSQAILGKETAKALGVLIIGLPSTHTTVINSIEANTMPFPKIKGVKLCIPINKEVSPVAQHARRPPLALLTRIEEKLDGLLKQDIIESVDEYSQWVSPLVAIVKDNGDLRLCVDMRRANEAILRENHPMPTFEDFMPRLRNAKFFSRLDVKDAFH</sequence>
<protein>
    <recommendedName>
        <fullName evidence="2">CCHC-type domain-containing protein</fullName>
    </recommendedName>
</protein>
<evidence type="ECO:0000256" key="1">
    <source>
        <dbReference type="PROSITE-ProRule" id="PRU00047"/>
    </source>
</evidence>
<name>A0ABM1ZJ42_AEDAL</name>
<reference evidence="3" key="2">
    <citation type="submission" date="2025-05" db="UniProtKB">
        <authorList>
            <consortium name="EnsemblMetazoa"/>
        </authorList>
    </citation>
    <scope>IDENTIFICATION</scope>
    <source>
        <strain evidence="3">Foshan</strain>
    </source>
</reference>
<dbReference type="InterPro" id="IPR043128">
    <property type="entry name" value="Rev_trsase/Diguanyl_cyclase"/>
</dbReference>
<dbReference type="RefSeq" id="XP_062709360.1">
    <property type="nucleotide sequence ID" value="XM_062853376.1"/>
</dbReference>
<dbReference type="RefSeq" id="XP_062709359.1">
    <property type="nucleotide sequence ID" value="XM_062853375.1"/>
</dbReference>
<evidence type="ECO:0000313" key="3">
    <source>
        <dbReference type="EnsemblMetazoa" id="AALFPA23_018982.P27912"/>
    </source>
</evidence>
<organism evidence="3 4">
    <name type="scientific">Aedes albopictus</name>
    <name type="common">Asian tiger mosquito</name>
    <name type="synonym">Stegomyia albopicta</name>
    <dbReference type="NCBI Taxonomy" id="7160"/>
    <lineage>
        <taxon>Eukaryota</taxon>
        <taxon>Metazoa</taxon>
        <taxon>Ecdysozoa</taxon>
        <taxon>Arthropoda</taxon>
        <taxon>Hexapoda</taxon>
        <taxon>Insecta</taxon>
        <taxon>Pterygota</taxon>
        <taxon>Neoptera</taxon>
        <taxon>Endopterygota</taxon>
        <taxon>Diptera</taxon>
        <taxon>Nematocera</taxon>
        <taxon>Culicoidea</taxon>
        <taxon>Culicidae</taxon>
        <taxon>Culicinae</taxon>
        <taxon>Aedini</taxon>
        <taxon>Aedes</taxon>
        <taxon>Stegomyia</taxon>
    </lineage>
</organism>
<dbReference type="Proteomes" id="UP000069940">
    <property type="component" value="Unassembled WGS sequence"/>
</dbReference>
<dbReference type="PROSITE" id="PS50158">
    <property type="entry name" value="ZF_CCHC"/>
    <property type="match status" value="1"/>
</dbReference>
<dbReference type="InterPro" id="IPR001878">
    <property type="entry name" value="Znf_CCHC"/>
</dbReference>
<dbReference type="SUPFAM" id="SSF50630">
    <property type="entry name" value="Acid proteases"/>
    <property type="match status" value="1"/>
</dbReference>
<dbReference type="PANTHER" id="PTHR37984:SF11">
    <property type="entry name" value="INTEGRASE CATALYTIC DOMAIN-CONTAINING PROTEIN"/>
    <property type="match status" value="1"/>
</dbReference>
<feature type="domain" description="CCHC-type" evidence="2">
    <location>
        <begin position="138"/>
        <end position="153"/>
    </location>
</feature>
<keyword evidence="1" id="KW-0863">Zinc-finger</keyword>
<dbReference type="InterPro" id="IPR043502">
    <property type="entry name" value="DNA/RNA_pol_sf"/>
</dbReference>
<dbReference type="InterPro" id="IPR021109">
    <property type="entry name" value="Peptidase_aspartic_dom_sf"/>
</dbReference>
<dbReference type="InterPro" id="IPR050951">
    <property type="entry name" value="Retrovirus_Pol_polyprotein"/>
</dbReference>
<dbReference type="EnsemblMetazoa" id="AALFPA23_018982.R27912">
    <property type="protein sequence ID" value="AALFPA23_018982.P27912"/>
    <property type="gene ID" value="AALFPA23_018982"/>
</dbReference>
<keyword evidence="1" id="KW-0479">Metal-binding</keyword>
<dbReference type="Gene3D" id="3.30.70.270">
    <property type="match status" value="1"/>
</dbReference>
<dbReference type="Gene3D" id="4.10.60.10">
    <property type="entry name" value="Zinc finger, CCHC-type"/>
    <property type="match status" value="1"/>
</dbReference>
<dbReference type="Gene3D" id="3.10.10.10">
    <property type="entry name" value="HIV Type 1 Reverse Transcriptase, subunit A, domain 1"/>
    <property type="match status" value="1"/>
</dbReference>